<sequence>MSTDRSAVITGASRGIGGSIARSLAEQGFGLTITARNSDDLDATVPTLREAGARDVVAVAADMADPDALPGIVETHQAQFGDMSVLVLNAGVGTAGPIATYSLARLDKTFAVNFRAPYQLVQAALPSLRTAASRHPQYGSRVIVVASITGVFAEAGLAAYGASKAAALSLTDAINSEESSAGVLATAIAPGYVDTDMSGWIRDRIPASSMIPTEDIATIVGALTRLSPRSTIGRIIMTRAGTDGYRA</sequence>
<reference evidence="4 5" key="1">
    <citation type="submission" date="2015-07" db="EMBL/GenBank/DDBJ databases">
        <title>Complete genome sequence of Mycobacterium goodii X7B, a facultative thermophilic biodesulfurizing bacterium.</title>
        <authorList>
            <person name="Yu B."/>
            <person name="Li F."/>
            <person name="Xu P."/>
        </authorList>
    </citation>
    <scope>NUCLEOTIDE SEQUENCE [LARGE SCALE GENOMIC DNA]</scope>
    <source>
        <strain evidence="4 5">X7B</strain>
    </source>
</reference>
<evidence type="ECO:0000256" key="3">
    <source>
        <dbReference type="RuleBase" id="RU000363"/>
    </source>
</evidence>
<dbReference type="GO" id="GO:0016491">
    <property type="term" value="F:oxidoreductase activity"/>
    <property type="evidence" value="ECO:0007669"/>
    <property type="project" value="UniProtKB-KW"/>
</dbReference>
<dbReference type="Pfam" id="PF00106">
    <property type="entry name" value="adh_short"/>
    <property type="match status" value="1"/>
</dbReference>
<gene>
    <name evidence="4" type="ORF">AFA91_32730</name>
</gene>
<dbReference type="PANTHER" id="PTHR43669">
    <property type="entry name" value="5-KETO-D-GLUCONATE 5-REDUCTASE"/>
    <property type="match status" value="1"/>
</dbReference>
<dbReference type="InterPro" id="IPR036291">
    <property type="entry name" value="NAD(P)-bd_dom_sf"/>
</dbReference>
<dbReference type="EMBL" id="CP012150">
    <property type="protein sequence ID" value="AKS36819.1"/>
    <property type="molecule type" value="Genomic_DNA"/>
</dbReference>
<protein>
    <submittedName>
        <fullName evidence="4">Short-chain dehydrogenase</fullName>
    </submittedName>
</protein>
<dbReference type="SUPFAM" id="SSF51735">
    <property type="entry name" value="NAD(P)-binding Rossmann-fold domains"/>
    <property type="match status" value="1"/>
</dbReference>
<name>A0A0K0XHD7_MYCGD</name>
<dbReference type="PATRIC" id="fig|134601.6.peg.6777"/>
<accession>A0A0K0XHD7</accession>
<keyword evidence="2" id="KW-0560">Oxidoreductase</keyword>
<dbReference type="STRING" id="134601.AFA91_32730"/>
<dbReference type="RefSeq" id="WP_049749197.1">
    <property type="nucleotide sequence ID" value="NZ_CP012150.1"/>
</dbReference>
<evidence type="ECO:0000256" key="1">
    <source>
        <dbReference type="ARBA" id="ARBA00006484"/>
    </source>
</evidence>
<evidence type="ECO:0000256" key="2">
    <source>
        <dbReference type="ARBA" id="ARBA00023002"/>
    </source>
</evidence>
<organism evidence="4 5">
    <name type="scientific">Mycolicibacterium goodii</name>
    <name type="common">Mycobacterium goodii</name>
    <dbReference type="NCBI Taxonomy" id="134601"/>
    <lineage>
        <taxon>Bacteria</taxon>
        <taxon>Bacillati</taxon>
        <taxon>Actinomycetota</taxon>
        <taxon>Actinomycetes</taxon>
        <taxon>Mycobacteriales</taxon>
        <taxon>Mycobacteriaceae</taxon>
        <taxon>Mycolicibacterium</taxon>
    </lineage>
</organism>
<dbReference type="PRINTS" id="PR00081">
    <property type="entry name" value="GDHRDH"/>
</dbReference>
<dbReference type="Gene3D" id="3.40.50.720">
    <property type="entry name" value="NAD(P)-binding Rossmann-like Domain"/>
    <property type="match status" value="1"/>
</dbReference>
<dbReference type="InterPro" id="IPR002347">
    <property type="entry name" value="SDR_fam"/>
</dbReference>
<dbReference type="PANTHER" id="PTHR43669:SF3">
    <property type="entry name" value="ALCOHOL DEHYDROGENASE, PUTATIVE (AFU_ORTHOLOGUE AFUA_3G03445)-RELATED"/>
    <property type="match status" value="1"/>
</dbReference>
<dbReference type="KEGG" id="mgo:AFA91_32730"/>
<dbReference type="PRINTS" id="PR00080">
    <property type="entry name" value="SDRFAMILY"/>
</dbReference>
<evidence type="ECO:0000313" key="4">
    <source>
        <dbReference type="EMBL" id="AKS36819.1"/>
    </source>
</evidence>
<dbReference type="AlphaFoldDB" id="A0A0K0XHD7"/>
<comment type="similarity">
    <text evidence="1 3">Belongs to the short-chain dehydrogenases/reductases (SDR) family.</text>
</comment>
<evidence type="ECO:0000313" key="5">
    <source>
        <dbReference type="Proteomes" id="UP000062255"/>
    </source>
</evidence>
<dbReference type="Proteomes" id="UP000062255">
    <property type="component" value="Chromosome"/>
</dbReference>
<proteinExistence type="inferred from homology"/>